<sequence>MGISRFSVRRVAATFGVAATAVLVLGLTACTPPASGPAPSTSSTTSTTTTIPRITIPAFSVAAPSFSASLQSVRVTYLGCGGTYSPPGFTIAGPSVSFPATTLVVTGSTLALPNVTASLAAASVNLSSFRVSCFGLGYSTGVVFDYNATTASPTATVNVANGTIDVGATTITLTGKLRFPGFGGLSVNTPSVNLTVPGFSTAIPAA</sequence>
<evidence type="ECO:0000313" key="2">
    <source>
        <dbReference type="EMBL" id="CAB4991586.1"/>
    </source>
</evidence>
<evidence type="ECO:0000313" key="1">
    <source>
        <dbReference type="EMBL" id="CAB4819344.1"/>
    </source>
</evidence>
<accession>A0A6J6ZFA6</accession>
<dbReference type="EMBL" id="CAFAAQ010000191">
    <property type="protein sequence ID" value="CAB4819344.1"/>
    <property type="molecule type" value="Genomic_DNA"/>
</dbReference>
<dbReference type="AlphaFoldDB" id="A0A6J6ZFA6"/>
<dbReference type="EMBL" id="CAFBOG010000185">
    <property type="protein sequence ID" value="CAB4991586.1"/>
    <property type="molecule type" value="Genomic_DNA"/>
</dbReference>
<name>A0A6J6ZFA6_9ZZZZ</name>
<dbReference type="PROSITE" id="PS51257">
    <property type="entry name" value="PROKAR_LIPOPROTEIN"/>
    <property type="match status" value="1"/>
</dbReference>
<reference evidence="1" key="1">
    <citation type="submission" date="2020-05" db="EMBL/GenBank/DDBJ databases">
        <authorList>
            <person name="Chiriac C."/>
            <person name="Salcher M."/>
            <person name="Ghai R."/>
            <person name="Kavagutti S V."/>
        </authorList>
    </citation>
    <scope>NUCLEOTIDE SEQUENCE</scope>
</reference>
<organism evidence="1">
    <name type="scientific">freshwater metagenome</name>
    <dbReference type="NCBI Taxonomy" id="449393"/>
    <lineage>
        <taxon>unclassified sequences</taxon>
        <taxon>metagenomes</taxon>
        <taxon>ecological metagenomes</taxon>
    </lineage>
</organism>
<gene>
    <name evidence="1" type="ORF">UFOPK3046_01662</name>
    <name evidence="2" type="ORF">UFOPK3914_01624</name>
</gene>
<protein>
    <submittedName>
        <fullName evidence="1">Unannotated protein</fullName>
    </submittedName>
</protein>
<proteinExistence type="predicted"/>